<evidence type="ECO:0000256" key="1">
    <source>
        <dbReference type="SAM" id="MobiDB-lite"/>
    </source>
</evidence>
<reference evidence="3" key="1">
    <citation type="submission" date="2020-12" db="EMBL/GenBank/DDBJ databases">
        <title>Hymenobacter sp.</title>
        <authorList>
            <person name="Kim M.K."/>
        </authorList>
    </citation>
    <scope>NUCLEOTIDE SEQUENCE [LARGE SCALE GENOMIC DNA]</scope>
    <source>
        <strain evidence="3">BT325</strain>
    </source>
</reference>
<organism evidence="2 3">
    <name type="scientific">Microvirga splendida</name>
    <dbReference type="NCBI Taxonomy" id="2795727"/>
    <lineage>
        <taxon>Bacteria</taxon>
        <taxon>Pseudomonadati</taxon>
        <taxon>Pseudomonadota</taxon>
        <taxon>Alphaproteobacteria</taxon>
        <taxon>Hyphomicrobiales</taxon>
        <taxon>Methylobacteriaceae</taxon>
        <taxon>Microvirga</taxon>
    </lineage>
</organism>
<protein>
    <recommendedName>
        <fullName evidence="4">DUF4258 domain-containing protein</fullName>
    </recommendedName>
</protein>
<sequence length="112" mass="13133">MTSFAMTSHATERRRERAIPHFVLEMLQQHGSAFRSRGAERLIFDKAAVSRMERAPDGRGIQRLIEPWLNVYAVLGDDGAIVTVARRTRRMLRKTQRTWQRRGRTSVRQTRR</sequence>
<dbReference type="EMBL" id="JAELXT010000003">
    <property type="protein sequence ID" value="MBJ6124815.1"/>
    <property type="molecule type" value="Genomic_DNA"/>
</dbReference>
<name>A0ABS0XYJ8_9HYPH</name>
<evidence type="ECO:0000313" key="3">
    <source>
        <dbReference type="Proteomes" id="UP000620670"/>
    </source>
</evidence>
<gene>
    <name evidence="2" type="ORF">JAO75_05265</name>
</gene>
<accession>A0ABS0XYJ8</accession>
<feature type="region of interest" description="Disordered" evidence="1">
    <location>
        <begin position="93"/>
        <end position="112"/>
    </location>
</feature>
<keyword evidence="3" id="KW-1185">Reference proteome</keyword>
<comment type="caution">
    <text evidence="2">The sequence shown here is derived from an EMBL/GenBank/DDBJ whole genome shotgun (WGS) entry which is preliminary data.</text>
</comment>
<proteinExistence type="predicted"/>
<evidence type="ECO:0000313" key="2">
    <source>
        <dbReference type="EMBL" id="MBJ6124815.1"/>
    </source>
</evidence>
<evidence type="ECO:0008006" key="4">
    <source>
        <dbReference type="Google" id="ProtNLM"/>
    </source>
</evidence>
<dbReference type="Proteomes" id="UP000620670">
    <property type="component" value="Unassembled WGS sequence"/>
</dbReference>